<keyword evidence="3" id="KW-0732">Signal</keyword>
<dbReference type="PANTHER" id="PTHR30600">
    <property type="entry name" value="CYTOCHROME C PEROXIDASE-RELATED"/>
    <property type="match status" value="1"/>
</dbReference>
<dbReference type="PROSITE" id="PS51007">
    <property type="entry name" value="CYTC"/>
    <property type="match status" value="1"/>
</dbReference>
<keyword evidence="1" id="KW-0349">Heme</keyword>
<feature type="domain" description="Cytochrome c" evidence="6">
    <location>
        <begin position="130"/>
        <end position="233"/>
    </location>
</feature>
<dbReference type="GO" id="GO:0046872">
    <property type="term" value="F:metal ion binding"/>
    <property type="evidence" value="ECO:0007669"/>
    <property type="project" value="UniProtKB-KW"/>
</dbReference>
<feature type="non-terminal residue" evidence="7">
    <location>
        <position position="1"/>
    </location>
</feature>
<evidence type="ECO:0000313" key="7">
    <source>
        <dbReference type="EMBL" id="VAW62150.1"/>
    </source>
</evidence>
<dbReference type="Pfam" id="PF00034">
    <property type="entry name" value="Cytochrom_C"/>
    <property type="match status" value="1"/>
</dbReference>
<dbReference type="InterPro" id="IPR036909">
    <property type="entry name" value="Cyt_c-like_dom_sf"/>
</dbReference>
<evidence type="ECO:0000256" key="4">
    <source>
        <dbReference type="ARBA" id="ARBA00023002"/>
    </source>
</evidence>
<keyword evidence="2" id="KW-0479">Metal-binding</keyword>
<dbReference type="GO" id="GO:0009055">
    <property type="term" value="F:electron transfer activity"/>
    <property type="evidence" value="ECO:0007669"/>
    <property type="project" value="InterPro"/>
</dbReference>
<evidence type="ECO:0000256" key="1">
    <source>
        <dbReference type="ARBA" id="ARBA00022617"/>
    </source>
</evidence>
<name>A0A3B0XC59_9ZZZZ</name>
<reference evidence="7" key="1">
    <citation type="submission" date="2018-06" db="EMBL/GenBank/DDBJ databases">
        <authorList>
            <person name="Zhirakovskaya E."/>
        </authorList>
    </citation>
    <scope>NUCLEOTIDE SEQUENCE</scope>
</reference>
<dbReference type="SUPFAM" id="SSF46626">
    <property type="entry name" value="Cytochrome c"/>
    <property type="match status" value="1"/>
</dbReference>
<evidence type="ECO:0000259" key="6">
    <source>
        <dbReference type="PROSITE" id="PS51007"/>
    </source>
</evidence>
<dbReference type="InterPro" id="IPR051395">
    <property type="entry name" value="Cytochrome_c_Peroxidase/MauG"/>
</dbReference>
<dbReference type="GO" id="GO:0020037">
    <property type="term" value="F:heme binding"/>
    <property type="evidence" value="ECO:0007669"/>
    <property type="project" value="InterPro"/>
</dbReference>
<dbReference type="InterPro" id="IPR009056">
    <property type="entry name" value="Cyt_c-like_dom"/>
</dbReference>
<evidence type="ECO:0000256" key="5">
    <source>
        <dbReference type="ARBA" id="ARBA00023004"/>
    </source>
</evidence>
<proteinExistence type="predicted"/>
<dbReference type="EMBL" id="UOFJ01000064">
    <property type="protein sequence ID" value="VAW62150.1"/>
    <property type="molecule type" value="Genomic_DNA"/>
</dbReference>
<keyword evidence="5" id="KW-0408">Iron</keyword>
<accession>A0A3B0XC59</accession>
<gene>
    <name evidence="7" type="ORF">MNBD_GAMMA10-826</name>
</gene>
<organism evidence="7">
    <name type="scientific">hydrothermal vent metagenome</name>
    <dbReference type="NCBI Taxonomy" id="652676"/>
    <lineage>
        <taxon>unclassified sequences</taxon>
        <taxon>metagenomes</taxon>
        <taxon>ecological metagenomes</taxon>
    </lineage>
</organism>
<dbReference type="Gene3D" id="1.10.760.10">
    <property type="entry name" value="Cytochrome c-like domain"/>
    <property type="match status" value="1"/>
</dbReference>
<keyword evidence="4" id="KW-0560">Oxidoreductase</keyword>
<evidence type="ECO:0000256" key="3">
    <source>
        <dbReference type="ARBA" id="ARBA00022729"/>
    </source>
</evidence>
<sequence length="233" mass="25312">PRFFAGNPVNDDVFNPSSIPPHWNFTDLGDQGYSVPWIGVLKMRSDNHSLASGPECGIDLVLGANGAWGTDKASILDIEIGNQLPQVFEDRIAVAEIVEPGNDIKTADLLDMEAFLKSIVSPAPHDFDEVKAEAGWKLFYGKANCVACHSTPEGTGEGYFDNIVENPPQGLLAIGIKTPGLRGLHHTAPYFHDGSAATLLDVMKRYTSPDIPQVPSDLSENELLELVEYMHSL</sequence>
<evidence type="ECO:0000256" key="2">
    <source>
        <dbReference type="ARBA" id="ARBA00022723"/>
    </source>
</evidence>
<protein>
    <recommendedName>
        <fullName evidence="6">Cytochrome c domain-containing protein</fullName>
    </recommendedName>
</protein>
<dbReference type="GO" id="GO:0004130">
    <property type="term" value="F:cytochrome-c peroxidase activity"/>
    <property type="evidence" value="ECO:0007669"/>
    <property type="project" value="TreeGrafter"/>
</dbReference>
<dbReference type="AlphaFoldDB" id="A0A3B0XC59"/>
<dbReference type="PANTHER" id="PTHR30600:SF10">
    <property type="entry name" value="BLL6722 PROTEIN"/>
    <property type="match status" value="1"/>
</dbReference>